<dbReference type="PROSITE" id="PS00624">
    <property type="entry name" value="GMC_OXRED_2"/>
    <property type="match status" value="1"/>
</dbReference>
<feature type="binding site" evidence="3">
    <location>
        <position position="171"/>
    </location>
    <ligand>
        <name>FAD</name>
        <dbReference type="ChEBI" id="CHEBI:57692"/>
    </ligand>
</feature>
<keyword evidence="3" id="KW-0274">FAD</keyword>
<feature type="active site" description="Proton donor" evidence="2">
    <location>
        <position position="556"/>
    </location>
</feature>
<feature type="chain" id="PRO_5007599441" evidence="4">
    <location>
        <begin position="23"/>
        <end position="625"/>
    </location>
</feature>
<evidence type="ECO:0000256" key="1">
    <source>
        <dbReference type="ARBA" id="ARBA00010790"/>
    </source>
</evidence>
<protein>
    <submittedName>
        <fullName evidence="6">Glucose dehydrogenase [acceptor]</fullName>
    </submittedName>
</protein>
<dbReference type="PIRSF" id="PIRSF000137">
    <property type="entry name" value="Alcohol_oxidase"/>
    <property type="match status" value="1"/>
</dbReference>
<gene>
    <name evidence="6" type="ORF">WN55_11067</name>
</gene>
<dbReference type="OrthoDB" id="269227at2759"/>
<dbReference type="InterPro" id="IPR036188">
    <property type="entry name" value="FAD/NAD-bd_sf"/>
</dbReference>
<comment type="cofactor">
    <cofactor evidence="3">
        <name>FAD</name>
        <dbReference type="ChEBI" id="CHEBI:57692"/>
    </cofactor>
</comment>
<dbReference type="InterPro" id="IPR000172">
    <property type="entry name" value="GMC_OxRdtase_N"/>
</dbReference>
<evidence type="ECO:0000256" key="4">
    <source>
        <dbReference type="SAM" id="SignalP"/>
    </source>
</evidence>
<dbReference type="Pfam" id="PF05199">
    <property type="entry name" value="GMC_oxred_C"/>
    <property type="match status" value="1"/>
</dbReference>
<dbReference type="InterPro" id="IPR007867">
    <property type="entry name" value="GMC_OxRtase_C"/>
</dbReference>
<dbReference type="Gene3D" id="3.50.50.60">
    <property type="entry name" value="FAD/NAD(P)-binding domain"/>
    <property type="match status" value="1"/>
</dbReference>
<dbReference type="SUPFAM" id="SSF54373">
    <property type="entry name" value="FAD-linked reductases, C-terminal domain"/>
    <property type="match status" value="1"/>
</dbReference>
<dbReference type="Proteomes" id="UP000076502">
    <property type="component" value="Unassembled WGS sequence"/>
</dbReference>
<accession>A0A154PC14</accession>
<dbReference type="PANTHER" id="PTHR11552:SF158">
    <property type="entry name" value="GH23626P-RELATED"/>
    <property type="match status" value="1"/>
</dbReference>
<dbReference type="PANTHER" id="PTHR11552">
    <property type="entry name" value="GLUCOSE-METHANOL-CHOLINE GMC OXIDOREDUCTASE"/>
    <property type="match status" value="1"/>
</dbReference>
<evidence type="ECO:0000259" key="5">
    <source>
        <dbReference type="PROSITE" id="PS00624"/>
    </source>
</evidence>
<dbReference type="Pfam" id="PF00732">
    <property type="entry name" value="GMC_oxred_N"/>
    <property type="match status" value="1"/>
</dbReference>
<comment type="similarity">
    <text evidence="1">Belongs to the GMC oxidoreductase family.</text>
</comment>
<dbReference type="STRING" id="178035.A0A154PC14"/>
<dbReference type="InterPro" id="IPR012132">
    <property type="entry name" value="GMC_OxRdtase"/>
</dbReference>
<reference evidence="6 7" key="1">
    <citation type="submission" date="2015-07" db="EMBL/GenBank/DDBJ databases">
        <title>The genome of Dufourea novaeangliae.</title>
        <authorList>
            <person name="Pan H."/>
            <person name="Kapheim K."/>
        </authorList>
    </citation>
    <scope>NUCLEOTIDE SEQUENCE [LARGE SCALE GENOMIC DNA]</scope>
    <source>
        <strain evidence="6">0120121106</strain>
        <tissue evidence="6">Whole body</tissue>
    </source>
</reference>
<feature type="binding site" evidence="3">
    <location>
        <position position="308"/>
    </location>
    <ligand>
        <name>FAD</name>
        <dbReference type="ChEBI" id="CHEBI:57692"/>
    </ligand>
</feature>
<dbReference type="EMBL" id="KQ434869">
    <property type="protein sequence ID" value="KZC09327.1"/>
    <property type="molecule type" value="Genomic_DNA"/>
</dbReference>
<name>A0A154PC14_DUFNO</name>
<dbReference type="Gene3D" id="3.30.410.40">
    <property type="match status" value="1"/>
</dbReference>
<proteinExistence type="inferred from homology"/>
<evidence type="ECO:0000256" key="3">
    <source>
        <dbReference type="PIRSR" id="PIRSR000137-2"/>
    </source>
</evidence>
<dbReference type="SUPFAM" id="SSF51905">
    <property type="entry name" value="FAD/NAD(P)-binding domain"/>
    <property type="match status" value="1"/>
</dbReference>
<keyword evidence="3" id="KW-0285">Flavoprotein</keyword>
<sequence length="625" mass="70101">MNRNVISIFGVTRILFLVLVHCAIFDRRSHVCAQRKQKYANLYGFDDFNSSMTDNIFGAGMGALNFLYNDQLYQQKAQPDMTPTPNSQYDFIVVGAGTAGATIASRLSEISDATILLIEAGPEETLLMDIPILASFLQDVDEINWKYETEPSDRYCMGMRGHKCKWPRGKVMGGSSVLNYMIATRGSPKDYDNWAKMGNTGWAYKDVLQYFKKLENILIPELRKDKKHHGTKGPVTIDYAPYHTPLLAAFLNAGQELGYPLVDYNSEKLIGFSQIQSNTCEGYRMSSNKAYLMGKGRRNLHVTKMSMVQKILINKRSKRAIGVQFMKNNRLISVYSRKEVILCAGAIGSPQLLMLSGVGPGEHLRKLGINVIKDSRCSNVQHVGPIETLHKTGPFTISGGCEGIAFVDVDDPKNRHGIPNIELISLVSSIYTYKATMDNFGFDKEIMDKFSSFQSTYSWGIFPMLLRPKSRGQIRLRSSDVNVKPRIVANYLNDPEDIRVLVKGIRVALKVSRTESMRRLGVTFYNKTVSACEKYPFDSDDYWLCNSRMQTLTIYHYCGSCKMGPATDPTAVVDPTLKVIGIKGLRVADASIIPEIPTGHTNIPVFMIAEKLSDMVKKEWGYLTT</sequence>
<organism evidence="6 7">
    <name type="scientific">Dufourea novaeangliae</name>
    <name type="common">Sweat bee</name>
    <dbReference type="NCBI Taxonomy" id="178035"/>
    <lineage>
        <taxon>Eukaryota</taxon>
        <taxon>Metazoa</taxon>
        <taxon>Ecdysozoa</taxon>
        <taxon>Arthropoda</taxon>
        <taxon>Hexapoda</taxon>
        <taxon>Insecta</taxon>
        <taxon>Pterygota</taxon>
        <taxon>Neoptera</taxon>
        <taxon>Endopterygota</taxon>
        <taxon>Hymenoptera</taxon>
        <taxon>Apocrita</taxon>
        <taxon>Aculeata</taxon>
        <taxon>Apoidea</taxon>
        <taxon>Anthophila</taxon>
        <taxon>Halictidae</taxon>
        <taxon>Rophitinae</taxon>
        <taxon>Dufourea</taxon>
    </lineage>
</organism>
<keyword evidence="4" id="KW-0732">Signal</keyword>
<feature type="signal peptide" evidence="4">
    <location>
        <begin position="1"/>
        <end position="22"/>
    </location>
</feature>
<evidence type="ECO:0000313" key="7">
    <source>
        <dbReference type="Proteomes" id="UP000076502"/>
    </source>
</evidence>
<dbReference type="GO" id="GO:0050660">
    <property type="term" value="F:flavin adenine dinucleotide binding"/>
    <property type="evidence" value="ECO:0007669"/>
    <property type="project" value="InterPro"/>
</dbReference>
<dbReference type="GO" id="GO:0016614">
    <property type="term" value="F:oxidoreductase activity, acting on CH-OH group of donors"/>
    <property type="evidence" value="ECO:0007669"/>
    <property type="project" value="InterPro"/>
</dbReference>
<evidence type="ECO:0000256" key="2">
    <source>
        <dbReference type="PIRSR" id="PIRSR000137-1"/>
    </source>
</evidence>
<dbReference type="AlphaFoldDB" id="A0A154PC14"/>
<evidence type="ECO:0000313" key="6">
    <source>
        <dbReference type="EMBL" id="KZC09327.1"/>
    </source>
</evidence>
<feature type="active site" description="Proton acceptor" evidence="2">
    <location>
        <position position="600"/>
    </location>
</feature>
<feature type="domain" description="Glucose-methanol-choline oxidoreductase N-terminal" evidence="5">
    <location>
        <begin position="345"/>
        <end position="359"/>
    </location>
</feature>
<keyword evidence="7" id="KW-1185">Reference proteome</keyword>